<proteinExistence type="predicted"/>
<evidence type="ECO:0000313" key="2">
    <source>
        <dbReference type="EMBL" id="KAF4334334.1"/>
    </source>
</evidence>
<keyword evidence="3" id="KW-1185">Reference proteome</keyword>
<gene>
    <name evidence="2" type="ORF">FBEOM_11828</name>
</gene>
<reference evidence="2" key="2">
    <citation type="submission" date="2020-02" db="EMBL/GenBank/DDBJ databases">
        <title>Identification and distribution of gene clusters putatively required for synthesis of sphingolipid metabolism inhibitors in phylogenetically diverse species of the filamentous fungus Fusarium.</title>
        <authorList>
            <person name="Kim H.-S."/>
            <person name="Busman M."/>
            <person name="Brown D.W."/>
            <person name="Divon H."/>
            <person name="Uhlig S."/>
            <person name="Proctor R.H."/>
        </authorList>
    </citation>
    <scope>NUCLEOTIDE SEQUENCE</scope>
    <source>
        <strain evidence="2">NRRL 25174</strain>
    </source>
</reference>
<organism evidence="2 3">
    <name type="scientific">Fusarium beomiforme</name>
    <dbReference type="NCBI Taxonomy" id="44412"/>
    <lineage>
        <taxon>Eukaryota</taxon>
        <taxon>Fungi</taxon>
        <taxon>Dikarya</taxon>
        <taxon>Ascomycota</taxon>
        <taxon>Pezizomycotina</taxon>
        <taxon>Sordariomycetes</taxon>
        <taxon>Hypocreomycetidae</taxon>
        <taxon>Hypocreales</taxon>
        <taxon>Nectriaceae</taxon>
        <taxon>Fusarium</taxon>
        <taxon>Fusarium burgessii species complex</taxon>
    </lineage>
</organism>
<dbReference type="AlphaFoldDB" id="A0A9P5DTM0"/>
<feature type="region of interest" description="Disordered" evidence="1">
    <location>
        <begin position="91"/>
        <end position="120"/>
    </location>
</feature>
<dbReference type="Pfam" id="PF13917">
    <property type="entry name" value="zf-CCHC_3"/>
    <property type="match status" value="1"/>
</dbReference>
<accession>A0A9P5DTM0</accession>
<comment type="caution">
    <text evidence="2">The sequence shown here is derived from an EMBL/GenBank/DDBJ whole genome shotgun (WGS) entry which is preliminary data.</text>
</comment>
<dbReference type="OrthoDB" id="437973at2759"/>
<protein>
    <submittedName>
        <fullName evidence="2">Uncharacterized protein</fullName>
    </submittedName>
</protein>
<name>A0A9P5DTM0_9HYPO</name>
<evidence type="ECO:0000313" key="3">
    <source>
        <dbReference type="Proteomes" id="UP000730481"/>
    </source>
</evidence>
<reference evidence="2" key="1">
    <citation type="journal article" date="2017" name="Mycologia">
        <title>Fusarium algeriense, sp. nov., a novel toxigenic crown rot pathogen of durum wheat from Algeria is nested in the Fusarium burgessii species complex.</title>
        <authorList>
            <person name="Laraba I."/>
            <person name="Keddad A."/>
            <person name="Boureghda H."/>
            <person name="Abdallah N."/>
            <person name="Vaughan M.M."/>
            <person name="Proctor R.H."/>
            <person name="Busman M."/>
            <person name="O'Donnell K."/>
        </authorList>
    </citation>
    <scope>NUCLEOTIDE SEQUENCE</scope>
    <source>
        <strain evidence="2">NRRL 25174</strain>
    </source>
</reference>
<dbReference type="Proteomes" id="UP000730481">
    <property type="component" value="Unassembled WGS sequence"/>
</dbReference>
<sequence length="249" mass="27911">MEAHFYSLVVQTKTEIARPEENVFSMYLTYKKRHYSYECKATAQERPYVSRPSRSQQFRNPKLVPKLTNETLNPLEKKKGVADEELAKVEAERERKREREEDDELIESNTKRHRSRTHEAVGEMTAAAAAIARIAAEALAREPGTRVLSLTVVALLKTLATCINLEILHLPLRARQGGSQKDTHQGRRVQVAAIANGWGGKSQEGGATRNQIDPVLDIIMRDCHPVDDLMRGNMATEALILAIKNESGA</sequence>
<evidence type="ECO:0000256" key="1">
    <source>
        <dbReference type="SAM" id="MobiDB-lite"/>
    </source>
</evidence>
<dbReference type="EMBL" id="PVQB02000695">
    <property type="protein sequence ID" value="KAF4334334.1"/>
    <property type="molecule type" value="Genomic_DNA"/>
</dbReference>